<dbReference type="InterPro" id="IPR052183">
    <property type="entry name" value="IS_Transposase"/>
</dbReference>
<dbReference type="Pfam" id="PF13610">
    <property type="entry name" value="DDE_Tnp_IS240"/>
    <property type="match status" value="1"/>
</dbReference>
<dbReference type="InterPro" id="IPR032874">
    <property type="entry name" value="DDE_dom"/>
</dbReference>
<protein>
    <submittedName>
        <fullName evidence="2">Mobile element protein</fullName>
    </submittedName>
</protein>
<accession>A0A3B0YIH5</accession>
<evidence type="ECO:0000259" key="1">
    <source>
        <dbReference type="Pfam" id="PF13610"/>
    </source>
</evidence>
<proteinExistence type="predicted"/>
<dbReference type="AlphaFoldDB" id="A0A3B0YIH5"/>
<feature type="domain" description="DDE" evidence="1">
    <location>
        <begin position="5"/>
        <end position="120"/>
    </location>
</feature>
<organism evidence="2">
    <name type="scientific">hydrothermal vent metagenome</name>
    <dbReference type="NCBI Taxonomy" id="652676"/>
    <lineage>
        <taxon>unclassified sequences</taxon>
        <taxon>metagenomes</taxon>
        <taxon>ecological metagenomes</taxon>
    </lineage>
</organism>
<sequence>MRCYYRAVDKENNTLDFLLTAKRYKKAALGFLTKAISRNGQPSVINSDKSDANTAEINSYNSKNPRRIKIRQCKYLNNIIEQDHRFIKWNTKLMFGFKRFTVAQKTLASVELVRVLKKGQRPKTRGEVLSLADSFYALVS</sequence>
<gene>
    <name evidence="2" type="ORF">MNBD_GAMMA12-2793</name>
</gene>
<name>A0A3B0YIH5_9ZZZZ</name>
<evidence type="ECO:0000313" key="2">
    <source>
        <dbReference type="EMBL" id="VAW75347.1"/>
    </source>
</evidence>
<dbReference type="PANTHER" id="PTHR35528">
    <property type="entry name" value="BLL1675 PROTEIN"/>
    <property type="match status" value="1"/>
</dbReference>
<reference evidence="2" key="1">
    <citation type="submission" date="2018-06" db="EMBL/GenBank/DDBJ databases">
        <authorList>
            <person name="Zhirakovskaya E."/>
        </authorList>
    </citation>
    <scope>NUCLEOTIDE SEQUENCE</scope>
</reference>
<dbReference type="EMBL" id="UOFL01000079">
    <property type="protein sequence ID" value="VAW75347.1"/>
    <property type="molecule type" value="Genomic_DNA"/>
</dbReference>
<dbReference type="PANTHER" id="PTHR35528:SF3">
    <property type="entry name" value="BLL1675 PROTEIN"/>
    <property type="match status" value="1"/>
</dbReference>